<dbReference type="EMBL" id="KQ258253">
    <property type="protein sequence ID" value="KOM25078.1"/>
    <property type="molecule type" value="Genomic_DNA"/>
</dbReference>
<dbReference type="AlphaFoldDB" id="A0A0L9T3C9"/>
<evidence type="ECO:0000313" key="1">
    <source>
        <dbReference type="EMBL" id="KOM25078.1"/>
    </source>
</evidence>
<protein>
    <submittedName>
        <fullName evidence="1">Uncharacterized protein</fullName>
    </submittedName>
</protein>
<name>A0A0L9T3C9_PHAAN</name>
<proteinExistence type="predicted"/>
<reference evidence="2" key="1">
    <citation type="journal article" date="2015" name="Proc. Natl. Acad. Sci. U.S.A.">
        <title>Genome sequencing of adzuki bean (Vigna angularis) provides insight into high starch and low fat accumulation and domestication.</title>
        <authorList>
            <person name="Yang K."/>
            <person name="Tian Z."/>
            <person name="Chen C."/>
            <person name="Luo L."/>
            <person name="Zhao B."/>
            <person name="Wang Z."/>
            <person name="Yu L."/>
            <person name="Li Y."/>
            <person name="Sun Y."/>
            <person name="Li W."/>
            <person name="Chen Y."/>
            <person name="Li Y."/>
            <person name="Zhang Y."/>
            <person name="Ai D."/>
            <person name="Zhao J."/>
            <person name="Shang C."/>
            <person name="Ma Y."/>
            <person name="Wu B."/>
            <person name="Wang M."/>
            <person name="Gao L."/>
            <person name="Sun D."/>
            <person name="Zhang P."/>
            <person name="Guo F."/>
            <person name="Wang W."/>
            <person name="Li Y."/>
            <person name="Wang J."/>
            <person name="Varshney R.K."/>
            <person name="Wang J."/>
            <person name="Ling H.Q."/>
            <person name="Wan P."/>
        </authorList>
    </citation>
    <scope>NUCLEOTIDE SEQUENCE</scope>
    <source>
        <strain evidence="2">cv. Jingnong 6</strain>
    </source>
</reference>
<gene>
    <name evidence="1" type="ORF">LR48_Vigan48s001100</name>
</gene>
<sequence length="66" mass="7527">MKLALQCHGEFKLTMEEMEGGHPRKKKGMFPHTQIGIQVLLCLDLVEILSKHRVSLQNKGINEDIN</sequence>
<accession>A0A0L9T3C9</accession>
<organism evidence="1 2">
    <name type="scientific">Phaseolus angularis</name>
    <name type="common">Azuki bean</name>
    <name type="synonym">Vigna angularis</name>
    <dbReference type="NCBI Taxonomy" id="3914"/>
    <lineage>
        <taxon>Eukaryota</taxon>
        <taxon>Viridiplantae</taxon>
        <taxon>Streptophyta</taxon>
        <taxon>Embryophyta</taxon>
        <taxon>Tracheophyta</taxon>
        <taxon>Spermatophyta</taxon>
        <taxon>Magnoliopsida</taxon>
        <taxon>eudicotyledons</taxon>
        <taxon>Gunneridae</taxon>
        <taxon>Pentapetalae</taxon>
        <taxon>rosids</taxon>
        <taxon>fabids</taxon>
        <taxon>Fabales</taxon>
        <taxon>Fabaceae</taxon>
        <taxon>Papilionoideae</taxon>
        <taxon>50 kb inversion clade</taxon>
        <taxon>NPAAA clade</taxon>
        <taxon>indigoferoid/millettioid clade</taxon>
        <taxon>Phaseoleae</taxon>
        <taxon>Vigna</taxon>
    </lineage>
</organism>
<evidence type="ECO:0000313" key="2">
    <source>
        <dbReference type="Proteomes" id="UP000053144"/>
    </source>
</evidence>
<dbReference type="Proteomes" id="UP000053144">
    <property type="component" value="Unassembled WGS sequence"/>
</dbReference>
<dbReference type="Gramene" id="KOM25078">
    <property type="protein sequence ID" value="KOM25078"/>
    <property type="gene ID" value="LR48_Vigan48s001100"/>
</dbReference>